<reference evidence="1 2" key="1">
    <citation type="submission" date="2020-08" db="EMBL/GenBank/DDBJ databases">
        <title>Genomic Encyclopedia of Type Strains, Phase IV (KMG-IV): sequencing the most valuable type-strain genomes for metagenomic binning, comparative biology and taxonomic classification.</title>
        <authorList>
            <person name="Goeker M."/>
        </authorList>
    </citation>
    <scope>NUCLEOTIDE SEQUENCE [LARGE SCALE GENOMIC DNA]</scope>
    <source>
        <strain evidence="1 2">DSM 101064</strain>
    </source>
</reference>
<comment type="caution">
    <text evidence="1">The sequence shown here is derived from an EMBL/GenBank/DDBJ whole genome shotgun (WGS) entry which is preliminary data.</text>
</comment>
<name>A0A7W9BI83_9RHOB</name>
<sequence length="56" mass="6434">MSSTVEQKALSLLRAFEGAGKSVHRVSIEGRRIEIELSKENVRDEFERINMHYGKT</sequence>
<evidence type="ECO:0000313" key="1">
    <source>
        <dbReference type="EMBL" id="MBB5720975.1"/>
    </source>
</evidence>
<dbReference type="EMBL" id="JACIJM010000001">
    <property type="protein sequence ID" value="MBB5720975.1"/>
    <property type="molecule type" value="Genomic_DNA"/>
</dbReference>
<accession>A0A7W9BI83</accession>
<keyword evidence="2" id="KW-1185">Reference proteome</keyword>
<organism evidence="1 2">
    <name type="scientific">Yoonia ponticola</name>
    <dbReference type="NCBI Taxonomy" id="1524255"/>
    <lineage>
        <taxon>Bacteria</taxon>
        <taxon>Pseudomonadati</taxon>
        <taxon>Pseudomonadota</taxon>
        <taxon>Alphaproteobacteria</taxon>
        <taxon>Rhodobacterales</taxon>
        <taxon>Paracoccaceae</taxon>
        <taxon>Yoonia</taxon>
    </lineage>
</organism>
<proteinExistence type="predicted"/>
<dbReference type="AlphaFoldDB" id="A0A7W9BI83"/>
<gene>
    <name evidence="1" type="ORF">FHS72_000579</name>
</gene>
<protein>
    <submittedName>
        <fullName evidence="1">Uncharacterized protein</fullName>
    </submittedName>
</protein>
<evidence type="ECO:0000313" key="2">
    <source>
        <dbReference type="Proteomes" id="UP000535415"/>
    </source>
</evidence>
<dbReference type="Proteomes" id="UP000535415">
    <property type="component" value="Unassembled WGS sequence"/>
</dbReference>
<dbReference type="RefSeq" id="WP_183525217.1">
    <property type="nucleotide sequence ID" value="NZ_JACIJM010000001.1"/>
</dbReference>